<sequence length="115" mass="13007">MNIQKEFENRVRACCEDRVYANTAPAGAEKPYLTYFRLSASPATLDMEGQTAMTQTVLQAEACADTYDTAVTLSDSVKSALNGWEREYRIRLEKDVFEVETGLHHIVMEISVWHA</sequence>
<dbReference type="InterPro" id="IPR021508">
    <property type="entry name" value="Gp17-like"/>
</dbReference>
<keyword evidence="2" id="KW-1185">Reference proteome</keyword>
<evidence type="ECO:0000313" key="2">
    <source>
        <dbReference type="Proteomes" id="UP000003973"/>
    </source>
</evidence>
<evidence type="ECO:0000313" key="1">
    <source>
        <dbReference type="EMBL" id="EQM95151.1"/>
    </source>
</evidence>
<dbReference type="EMBL" id="ACDP02000023">
    <property type="protein sequence ID" value="EQM95151.1"/>
    <property type="molecule type" value="Genomic_DNA"/>
</dbReference>
<dbReference type="Pfam" id="PF11367">
    <property type="entry name" value="Tail_completion_gp17"/>
    <property type="match status" value="1"/>
</dbReference>
<dbReference type="AlphaFoldDB" id="T5LE63"/>
<dbReference type="RefSeq" id="WP_020995078.1">
    <property type="nucleotide sequence ID" value="NZ_CABMNL010000001.1"/>
</dbReference>
<dbReference type="eggNOG" id="ENOG503318J">
    <property type="taxonomic scope" value="Bacteria"/>
</dbReference>
<dbReference type="Proteomes" id="UP000003973">
    <property type="component" value="Unassembled WGS sequence"/>
</dbReference>
<protein>
    <recommendedName>
        <fullName evidence="3">DUF3168 domain-containing protein</fullName>
    </recommendedName>
</protein>
<organism evidence="1 2">
    <name type="scientific">Oxalobacter paraformigenes</name>
    <dbReference type="NCBI Taxonomy" id="556268"/>
    <lineage>
        <taxon>Bacteria</taxon>
        <taxon>Pseudomonadati</taxon>
        <taxon>Pseudomonadota</taxon>
        <taxon>Betaproteobacteria</taxon>
        <taxon>Burkholderiales</taxon>
        <taxon>Oxalobacteraceae</taxon>
        <taxon>Oxalobacter</taxon>
    </lineage>
</organism>
<evidence type="ECO:0008006" key="3">
    <source>
        <dbReference type="Google" id="ProtNLM"/>
    </source>
</evidence>
<dbReference type="HOGENOM" id="CLU_2106533_0_0_4"/>
<accession>T5LE63</accession>
<gene>
    <name evidence="1" type="ORF">OFAG_02247</name>
</gene>
<reference evidence="1" key="1">
    <citation type="submission" date="2011-10" db="EMBL/GenBank/DDBJ databases">
        <title>The Genome Sequence of Oxalobacter formigenes HOxBLS.</title>
        <authorList>
            <consortium name="The Broad Institute Genome Sequencing Platform"/>
            <person name="Earl A."/>
            <person name="Ward D."/>
            <person name="Feldgarden M."/>
            <person name="Gevers D."/>
            <person name="Allison M.J."/>
            <person name="Humphrey S."/>
            <person name="Young S.K."/>
            <person name="Zeng Q."/>
            <person name="Gargeya S."/>
            <person name="Fitzgerald M."/>
            <person name="Haas B."/>
            <person name="Abouelleil A."/>
            <person name="Alvarado L."/>
            <person name="Arachchi H.M."/>
            <person name="Berlin A."/>
            <person name="Brown A."/>
            <person name="Chapman S.B."/>
            <person name="Chen Z."/>
            <person name="Dunbar C."/>
            <person name="Freedman E."/>
            <person name="Gearin G."/>
            <person name="Goldberg J."/>
            <person name="Griggs A."/>
            <person name="Gujja S."/>
            <person name="Heiman D."/>
            <person name="Howarth C."/>
            <person name="Larson L."/>
            <person name="Lui A."/>
            <person name="MacDonald P.J.P."/>
            <person name="Montmayeur A."/>
            <person name="Murphy C."/>
            <person name="Neiman D."/>
            <person name="Pearson M."/>
            <person name="Priest M."/>
            <person name="Roberts A."/>
            <person name="Saif S."/>
            <person name="Shea T."/>
            <person name="Shenoy N."/>
            <person name="Sisk P."/>
            <person name="Stolte C."/>
            <person name="Sykes S."/>
            <person name="Wortman J."/>
            <person name="Nusbaum C."/>
            <person name="Birren B."/>
        </authorList>
    </citation>
    <scope>NUCLEOTIDE SEQUENCE [LARGE SCALE GENOMIC DNA]</scope>
    <source>
        <strain evidence="1">HOxBLS</strain>
    </source>
</reference>
<comment type="caution">
    <text evidence="1">The sequence shown here is derived from an EMBL/GenBank/DDBJ whole genome shotgun (WGS) entry which is preliminary data.</text>
</comment>
<name>T5LE63_9BURK</name>
<proteinExistence type="predicted"/>